<feature type="region of interest" description="Disordered" evidence="2">
    <location>
        <begin position="103"/>
        <end position="154"/>
    </location>
</feature>
<feature type="coiled-coil region" evidence="1">
    <location>
        <begin position="1379"/>
        <end position="1441"/>
    </location>
</feature>
<feature type="compositionally biased region" description="Basic and acidic residues" evidence="2">
    <location>
        <begin position="373"/>
        <end position="396"/>
    </location>
</feature>
<gene>
    <name evidence="5" type="ORF">KP79_PYT17969</name>
</gene>
<feature type="compositionally biased region" description="Polar residues" evidence="2">
    <location>
        <begin position="1695"/>
        <end position="1706"/>
    </location>
</feature>
<dbReference type="OrthoDB" id="43122at2759"/>
<dbReference type="InterPro" id="IPR011993">
    <property type="entry name" value="PH-like_dom_sf"/>
</dbReference>
<feature type="compositionally biased region" description="Pro residues" evidence="2">
    <location>
        <begin position="118"/>
        <end position="129"/>
    </location>
</feature>
<dbReference type="InterPro" id="IPR057971">
    <property type="entry name" value="PKHA4-7_TBCA"/>
</dbReference>
<keyword evidence="6" id="KW-1185">Reference proteome</keyword>
<feature type="coiled-coil region" evidence="1">
    <location>
        <begin position="1148"/>
        <end position="1175"/>
    </location>
</feature>
<dbReference type="Proteomes" id="UP000242188">
    <property type="component" value="Unassembled WGS sequence"/>
</dbReference>
<feature type="compositionally biased region" description="Polar residues" evidence="2">
    <location>
        <begin position="1612"/>
        <end position="1632"/>
    </location>
</feature>
<feature type="compositionally biased region" description="Basic and acidic residues" evidence="2">
    <location>
        <begin position="482"/>
        <end position="507"/>
    </location>
</feature>
<feature type="compositionally biased region" description="Basic and acidic residues" evidence="2">
    <location>
        <begin position="1068"/>
        <end position="1095"/>
    </location>
</feature>
<evidence type="ECO:0000313" key="5">
    <source>
        <dbReference type="EMBL" id="OWF47951.1"/>
    </source>
</evidence>
<evidence type="ECO:0000256" key="2">
    <source>
        <dbReference type="SAM" id="MobiDB-lite"/>
    </source>
</evidence>
<dbReference type="PANTHER" id="PTHR12752">
    <property type="entry name" value="PHOSPHOINOSITOL 3-PHOSPHATE-BINDING PROTEIN"/>
    <property type="match status" value="1"/>
</dbReference>
<feature type="region of interest" description="Disordered" evidence="2">
    <location>
        <begin position="1830"/>
        <end position="1854"/>
    </location>
</feature>
<evidence type="ECO:0000256" key="1">
    <source>
        <dbReference type="SAM" id="Coils"/>
    </source>
</evidence>
<dbReference type="PROSITE" id="PS01159">
    <property type="entry name" value="WW_DOMAIN_1"/>
    <property type="match status" value="1"/>
</dbReference>
<feature type="compositionally biased region" description="Basic and acidic residues" evidence="2">
    <location>
        <begin position="571"/>
        <end position="611"/>
    </location>
</feature>
<feature type="compositionally biased region" description="Basic and acidic residues" evidence="2">
    <location>
        <begin position="514"/>
        <end position="562"/>
    </location>
</feature>
<dbReference type="Gene3D" id="2.20.70.10">
    <property type="match status" value="2"/>
</dbReference>
<feature type="compositionally biased region" description="Basic and acidic residues" evidence="2">
    <location>
        <begin position="641"/>
        <end position="662"/>
    </location>
</feature>
<feature type="compositionally biased region" description="Acidic residues" evidence="2">
    <location>
        <begin position="1835"/>
        <end position="1844"/>
    </location>
</feature>
<feature type="compositionally biased region" description="Polar residues" evidence="2">
    <location>
        <begin position="715"/>
        <end position="724"/>
    </location>
</feature>
<dbReference type="Gene3D" id="2.30.29.30">
    <property type="entry name" value="Pleckstrin-homology domain (PH domain)/Phosphotyrosine-binding domain (PTB)"/>
    <property type="match status" value="1"/>
</dbReference>
<sequence>MPNIYQGEGTGTAKGIFPSFSNMAANLPRERLPAHLSYGVTRDGRVFFIDDRLQTTSWLHPLSGVPIQTGHKQVQGLPRGWEQAVTQEGAIYYIDHNKGTTTFDHPWEKPKHHAPSSPSSPPAYPPSPGSPSDKQIKINSPNKLRPLKAPPAKRDDNAMVTLKGWLYRQESGSWKTWKKRWCVLSNFGLFFYKDDKESHTVGSILLPSYRIEECGPADTSKKFAFKAEHNNMKTYMFASDTQDDRTRWIEALKCAAVLKNPPSKEKETNNNTPLPKLIPKSPFMTWDDDEDEDDDQTPRGLSSWQNMLSKGNDPGPSQPTTQQPHKSPQDVRGAPEGHYPKNDPRFADGDPQQRGNQQGRDDPRRQYPGNHARPQDDPRIVDPRNRYLHDPHHGEDYSPQPNNPRAVPQPQEHRQYSQHQSRPPGPEQHISDPYTHSNTHKDRQRPNGYGDMGNQGQLGQGEQDPYSYSTKHHKHPGNMQQRDARQDPRQDPRQFDSRLDPRHDPRQMEPQQIDPRHDPHQMDPRQIDPRHDPHQMDPRQIDPRHGPHHMDPRQIHPRHDPNQVDPQQMNPRHDPYHMDPHQMDPRHDPHQMDPRQIDPRQMDPSHDHRQIDPQQDPRYSLSNKDPYVSRKADSMPAQFVRRGEDQSRRRDSLPGHYNKDRSPNSNRGTDISPNSSLDPYSGRKSDSLPGQYTGGRDISPNASNYSDAAYDRYSGQPNIPQQSGRVPDPQDPYSMDQYNPGSRSQDPGPRSHDLGYSEGPNQRLDDREEVMMSHRDVPQHAKYRPSKHDTPSERSSDIEAPRQSEYDGFYSPTRESKQRELANRPLPAIKVSNKTENPPVKLNTHHQREDTDDGYSTLTKYQEQRRKKAQDQLEAQQLGPRSQHDLYDHDQAYPRQQEQPLEVRAPENQNEALHTYVNLPDRASLRDLQDRDVGVEYIEEVPERPPLPTAVRKQIVQEIAQAKTPRTSEELLEAERALETRMQQPSYFDYPTPVFPPKDHPVFDEEAEPASRQHGQRSNNSLPRPWNLPAGDEYTRGGNTGYYDNRVNGSPSRERTVPKQVYAQGHQRQPEGDRRRKDRTTGKPGEGGRRQHGKMDPGPIHTVKEDPDMADEDVIEFRGVPNLAKKYPLSGGRIRMSISAGDLIGKTHDELVLLLIQLRREHADLEKERNFFREKVDQRRASEQNYRRLLQESDGPFDQLTEREHYEFMQLRSQLDDAEKRLEVYRPMVNLVHNMVNMGSLYGGDNFMLASQYRKHLLSPDEFTPPKKMLEFSRKHQEEKIVHGIKEDIKQLSSDEVILEDKLEKLYELDRRMHEQSYHVAQAQEDKDMLEKALQGILRQQDMCRDNIREQDQLIHQQRTIEKEISRVMHQLAKSSGDLEETTAENNMIEHEVALLRSKVTGELSRSKSAPSLSNESLRNKMKMEKDLAQVKNIMAGLNQQGAELSEAMNTLRRSSAGAKFASAFTKVDQNNLPKPAPMSTYFETDLDSAKTTDLSQVQEILISYRDQTPVQTSPTVTVKSQHQPIMSIKTTSSLESSPSRIPAVEDTVDGQWDIEEADDNTKRFFGILPKDKPKTLTVRDVKRQSEQRKEQLKVRKETEEDGGGEPWSYNGVDTEQPAGSNYTQPSINNQGPIYENLPPSHSAPRKTWSSVNALATPGSAPNSRRSSALHLMMPRPFVPFGSQPTSTQTSYSSLNVDNQSKTSGSYRLGQSDDDSIVKATRVIIQPQLDDADTTAMSPTSPPRHGMFSVKRTPRGRYMTISSSQPVKLETTLVQPSTPNTAAGDLIINRSRMDVPDIVQSSQMRDDQTIDTGTIDKEILFVPDKVLIPERYNPESDEEDLTEEDQARRQEKSEKIKKLLAQQSIHSISQPDVSQVAGELHKKVEQEKVKRAELLQVGQELARQVTLKTRQAAAERRKTWSGSPAKSPREREMEYNFLNGHDSEVLGQTRDDLYGQAPLRMQEKLFI</sequence>
<evidence type="ECO:0000313" key="6">
    <source>
        <dbReference type="Proteomes" id="UP000242188"/>
    </source>
</evidence>
<dbReference type="InterPro" id="IPR036020">
    <property type="entry name" value="WW_dom_sf"/>
</dbReference>
<dbReference type="SMART" id="SM00233">
    <property type="entry name" value="PH"/>
    <property type="match status" value="1"/>
</dbReference>
<feature type="compositionally biased region" description="Polar residues" evidence="2">
    <location>
        <begin position="299"/>
        <end position="309"/>
    </location>
</feature>
<feature type="domain" description="PH" evidence="3">
    <location>
        <begin position="159"/>
        <end position="257"/>
    </location>
</feature>
<dbReference type="CDD" id="cd00201">
    <property type="entry name" value="WW"/>
    <property type="match status" value="1"/>
</dbReference>
<feature type="compositionally biased region" description="Gly residues" evidence="2">
    <location>
        <begin position="450"/>
        <end position="459"/>
    </location>
</feature>
<dbReference type="Pfam" id="PF00397">
    <property type="entry name" value="WW"/>
    <property type="match status" value="1"/>
</dbReference>
<dbReference type="SUPFAM" id="SSF51045">
    <property type="entry name" value="WW domain"/>
    <property type="match status" value="2"/>
</dbReference>
<feature type="compositionally biased region" description="Acidic residues" evidence="2">
    <location>
        <begin position="286"/>
        <end position="295"/>
    </location>
</feature>
<feature type="compositionally biased region" description="Low complexity" evidence="2">
    <location>
        <begin position="1683"/>
        <end position="1694"/>
    </location>
</feature>
<feature type="region of interest" description="Disordered" evidence="2">
    <location>
        <begin position="260"/>
        <end position="901"/>
    </location>
</feature>
<comment type="caution">
    <text evidence="5">The sequence shown here is derived from an EMBL/GenBank/DDBJ whole genome shotgun (WGS) entry which is preliminary data.</text>
</comment>
<protein>
    <submittedName>
        <fullName evidence="5">Pleckstrin homology domain-containing family A member 7</fullName>
    </submittedName>
</protein>
<reference evidence="5 6" key="1">
    <citation type="journal article" date="2017" name="Nat. Ecol. Evol.">
        <title>Scallop genome provides insights into evolution of bilaterian karyotype and development.</title>
        <authorList>
            <person name="Wang S."/>
            <person name="Zhang J."/>
            <person name="Jiao W."/>
            <person name="Li J."/>
            <person name="Xun X."/>
            <person name="Sun Y."/>
            <person name="Guo X."/>
            <person name="Huan P."/>
            <person name="Dong B."/>
            <person name="Zhang L."/>
            <person name="Hu X."/>
            <person name="Sun X."/>
            <person name="Wang J."/>
            <person name="Zhao C."/>
            <person name="Wang Y."/>
            <person name="Wang D."/>
            <person name="Huang X."/>
            <person name="Wang R."/>
            <person name="Lv J."/>
            <person name="Li Y."/>
            <person name="Zhang Z."/>
            <person name="Liu B."/>
            <person name="Lu W."/>
            <person name="Hui Y."/>
            <person name="Liang J."/>
            <person name="Zhou Z."/>
            <person name="Hou R."/>
            <person name="Li X."/>
            <person name="Liu Y."/>
            <person name="Li H."/>
            <person name="Ning X."/>
            <person name="Lin Y."/>
            <person name="Zhao L."/>
            <person name="Xing Q."/>
            <person name="Dou J."/>
            <person name="Li Y."/>
            <person name="Mao J."/>
            <person name="Guo H."/>
            <person name="Dou H."/>
            <person name="Li T."/>
            <person name="Mu C."/>
            <person name="Jiang W."/>
            <person name="Fu Q."/>
            <person name="Fu X."/>
            <person name="Miao Y."/>
            <person name="Liu J."/>
            <person name="Yu Q."/>
            <person name="Li R."/>
            <person name="Liao H."/>
            <person name="Li X."/>
            <person name="Kong Y."/>
            <person name="Jiang Z."/>
            <person name="Chourrout D."/>
            <person name="Li R."/>
            <person name="Bao Z."/>
        </authorList>
    </citation>
    <scope>NUCLEOTIDE SEQUENCE [LARGE SCALE GENOMIC DNA]</scope>
    <source>
        <strain evidence="5 6">PY_sf001</strain>
    </source>
</reference>
<dbReference type="SMART" id="SM00456">
    <property type="entry name" value="WW"/>
    <property type="match status" value="2"/>
</dbReference>
<dbReference type="Pfam" id="PF25541">
    <property type="entry name" value="TBCA_PH"/>
    <property type="match status" value="1"/>
</dbReference>
<feature type="compositionally biased region" description="Basic and acidic residues" evidence="2">
    <location>
        <begin position="763"/>
        <end position="779"/>
    </location>
</feature>
<feature type="compositionally biased region" description="Basic and acidic residues" evidence="2">
    <location>
        <begin position="327"/>
        <end position="348"/>
    </location>
</feature>
<feature type="domain" description="WW" evidence="4">
    <location>
        <begin position="75"/>
        <end position="108"/>
    </location>
</feature>
<feature type="compositionally biased region" description="Polar residues" evidence="2">
    <location>
        <begin position="736"/>
        <end position="745"/>
    </location>
</feature>
<feature type="compositionally biased region" description="Basic and acidic residues" evidence="2">
    <location>
        <begin position="786"/>
        <end position="805"/>
    </location>
</feature>
<organism evidence="5 6">
    <name type="scientific">Mizuhopecten yessoensis</name>
    <name type="common">Japanese scallop</name>
    <name type="synonym">Patinopecten yessoensis</name>
    <dbReference type="NCBI Taxonomy" id="6573"/>
    <lineage>
        <taxon>Eukaryota</taxon>
        <taxon>Metazoa</taxon>
        <taxon>Spiralia</taxon>
        <taxon>Lophotrochozoa</taxon>
        <taxon>Mollusca</taxon>
        <taxon>Bivalvia</taxon>
        <taxon>Autobranchia</taxon>
        <taxon>Pteriomorphia</taxon>
        <taxon>Pectinida</taxon>
        <taxon>Pectinoidea</taxon>
        <taxon>Pectinidae</taxon>
        <taxon>Mizuhopecten</taxon>
    </lineage>
</organism>
<feature type="compositionally biased region" description="Basic and acidic residues" evidence="2">
    <location>
        <begin position="882"/>
        <end position="892"/>
    </location>
</feature>
<evidence type="ECO:0000259" key="4">
    <source>
        <dbReference type="PROSITE" id="PS50020"/>
    </source>
</evidence>
<dbReference type="CDD" id="cd13248">
    <property type="entry name" value="PH_PEPP1_2_3"/>
    <property type="match status" value="1"/>
</dbReference>
<feature type="compositionally biased region" description="Basic and acidic residues" evidence="2">
    <location>
        <begin position="1845"/>
        <end position="1854"/>
    </location>
</feature>
<dbReference type="PROSITE" id="PS50020">
    <property type="entry name" value="WW_DOMAIN_2"/>
    <property type="match status" value="1"/>
</dbReference>
<dbReference type="PROSITE" id="PS50003">
    <property type="entry name" value="PH_DOMAIN"/>
    <property type="match status" value="1"/>
</dbReference>
<proteinExistence type="predicted"/>
<dbReference type="InterPro" id="IPR001202">
    <property type="entry name" value="WW_dom"/>
</dbReference>
<keyword evidence="1" id="KW-0175">Coiled coil</keyword>
<dbReference type="SUPFAM" id="SSF50729">
    <property type="entry name" value="PH domain-like"/>
    <property type="match status" value="1"/>
</dbReference>
<evidence type="ECO:0000259" key="3">
    <source>
        <dbReference type="PROSITE" id="PS50003"/>
    </source>
</evidence>
<feature type="region of interest" description="Disordered" evidence="2">
    <location>
        <begin position="991"/>
        <end position="1107"/>
    </location>
</feature>
<dbReference type="Pfam" id="PF00169">
    <property type="entry name" value="PH"/>
    <property type="match status" value="1"/>
</dbReference>
<dbReference type="STRING" id="6573.A0A210QH50"/>
<feature type="compositionally biased region" description="Basic and acidic residues" evidence="2">
    <location>
        <begin position="1577"/>
        <end position="1599"/>
    </location>
</feature>
<feature type="compositionally biased region" description="Polar residues" evidence="2">
    <location>
        <begin position="663"/>
        <end position="678"/>
    </location>
</feature>
<feature type="region of interest" description="Disordered" evidence="2">
    <location>
        <begin position="1577"/>
        <end position="1648"/>
    </location>
</feature>
<feature type="region of interest" description="Disordered" evidence="2">
    <location>
        <begin position="1679"/>
        <end position="1712"/>
    </location>
</feature>
<dbReference type="PANTHER" id="PTHR12752:SF9">
    <property type="entry name" value="KRAMER, ISOFORM I"/>
    <property type="match status" value="1"/>
</dbReference>
<dbReference type="InterPro" id="IPR001849">
    <property type="entry name" value="PH_domain"/>
</dbReference>
<dbReference type="InterPro" id="IPR040392">
    <property type="entry name" value="PKHA4-7_PH"/>
</dbReference>
<dbReference type="EMBL" id="NEDP02003747">
    <property type="protein sequence ID" value="OWF47951.1"/>
    <property type="molecule type" value="Genomic_DNA"/>
</dbReference>
<accession>A0A210QH50</accession>
<name>A0A210QH50_MIZYE</name>